<sequence>MDDLIFYEVTMQKRNDGAYLVTGNQKHYPIRDFIVTPSEMVEILDKEYRDF</sequence>
<dbReference type="EMBL" id="DXDD01000105">
    <property type="protein sequence ID" value="HIY60732.1"/>
    <property type="molecule type" value="Genomic_DNA"/>
</dbReference>
<reference evidence="1" key="2">
    <citation type="submission" date="2021-04" db="EMBL/GenBank/DDBJ databases">
        <authorList>
            <person name="Gilroy R."/>
        </authorList>
    </citation>
    <scope>NUCLEOTIDE SEQUENCE</scope>
    <source>
        <strain evidence="1">ChiSxjej3B15-24422</strain>
    </source>
</reference>
<reference evidence="1" key="1">
    <citation type="journal article" date="2021" name="PeerJ">
        <title>Extensive microbial diversity within the chicken gut microbiome revealed by metagenomics and culture.</title>
        <authorList>
            <person name="Gilroy R."/>
            <person name="Ravi A."/>
            <person name="Getino M."/>
            <person name="Pursley I."/>
            <person name="Horton D.L."/>
            <person name="Alikhan N.F."/>
            <person name="Baker D."/>
            <person name="Gharbi K."/>
            <person name="Hall N."/>
            <person name="Watson M."/>
            <person name="Adriaenssens E.M."/>
            <person name="Foster-Nyarko E."/>
            <person name="Jarju S."/>
            <person name="Secka A."/>
            <person name="Antonio M."/>
            <person name="Oren A."/>
            <person name="Chaudhuri R.R."/>
            <person name="La Ragione R."/>
            <person name="Hildebrand F."/>
            <person name="Pallen M.J."/>
        </authorList>
    </citation>
    <scope>NUCLEOTIDE SEQUENCE</scope>
    <source>
        <strain evidence="1">ChiSxjej3B15-24422</strain>
    </source>
</reference>
<name>A0A9D1YQB5_9FIRM</name>
<comment type="caution">
    <text evidence="1">The sequence shown here is derived from an EMBL/GenBank/DDBJ whole genome shotgun (WGS) entry which is preliminary data.</text>
</comment>
<proteinExistence type="predicted"/>
<accession>A0A9D1YQB5</accession>
<gene>
    <name evidence="1" type="ORF">H9831_08655</name>
</gene>
<evidence type="ECO:0000313" key="1">
    <source>
        <dbReference type="EMBL" id="HIY60732.1"/>
    </source>
</evidence>
<organism evidence="1 2">
    <name type="scientific">Candidatus Eisenbergiella pullistercoris</name>
    <dbReference type="NCBI Taxonomy" id="2838555"/>
    <lineage>
        <taxon>Bacteria</taxon>
        <taxon>Bacillati</taxon>
        <taxon>Bacillota</taxon>
        <taxon>Clostridia</taxon>
        <taxon>Lachnospirales</taxon>
        <taxon>Lachnospiraceae</taxon>
        <taxon>Eisenbergiella</taxon>
    </lineage>
</organism>
<dbReference type="Proteomes" id="UP000824007">
    <property type="component" value="Unassembled WGS sequence"/>
</dbReference>
<evidence type="ECO:0000313" key="2">
    <source>
        <dbReference type="Proteomes" id="UP000824007"/>
    </source>
</evidence>
<protein>
    <submittedName>
        <fullName evidence="1">Uncharacterized protein</fullName>
    </submittedName>
</protein>
<dbReference type="AlphaFoldDB" id="A0A9D1YQB5"/>